<evidence type="ECO:0000256" key="9">
    <source>
        <dbReference type="ARBA" id="ARBA00023054"/>
    </source>
</evidence>
<dbReference type="SUPFAM" id="SSF54791">
    <property type="entry name" value="Eukaryotic type KH-domain (KH-domain type I)"/>
    <property type="match status" value="1"/>
</dbReference>
<evidence type="ECO:0000256" key="7">
    <source>
        <dbReference type="ARBA" id="ARBA00022833"/>
    </source>
</evidence>
<feature type="zinc finger region" description="C3H1-type" evidence="13">
    <location>
        <begin position="432"/>
        <end position="460"/>
    </location>
</feature>
<dbReference type="InterPro" id="IPR036612">
    <property type="entry name" value="KH_dom_type_1_sf"/>
</dbReference>
<keyword evidence="7 13" id="KW-0862">Zinc</keyword>
<dbReference type="GO" id="GO:0003677">
    <property type="term" value="F:DNA binding"/>
    <property type="evidence" value="ECO:0007669"/>
    <property type="project" value="UniProtKB-KW"/>
</dbReference>
<evidence type="ECO:0000256" key="11">
    <source>
        <dbReference type="ARBA" id="ARBA00023242"/>
    </source>
</evidence>
<evidence type="ECO:0000313" key="18">
    <source>
        <dbReference type="Proteomes" id="UP000886595"/>
    </source>
</evidence>
<dbReference type="CDD" id="cd22464">
    <property type="entry name" value="KH-I_AtC3H36_like"/>
    <property type="match status" value="1"/>
</dbReference>
<dbReference type="PROSITE" id="PS50103">
    <property type="entry name" value="ZF_C3H1"/>
    <property type="match status" value="2"/>
</dbReference>
<dbReference type="PANTHER" id="PTHR33432">
    <property type="entry name" value="PROTEIN EMSY-LIKE 4"/>
    <property type="match status" value="1"/>
</dbReference>
<dbReference type="GO" id="GO:0008270">
    <property type="term" value="F:zinc ion binding"/>
    <property type="evidence" value="ECO:0007669"/>
    <property type="project" value="UniProtKB-KW"/>
</dbReference>
<evidence type="ECO:0000256" key="14">
    <source>
        <dbReference type="SAM" id="MobiDB-lite"/>
    </source>
</evidence>
<feature type="compositionally biased region" description="Basic residues" evidence="14">
    <location>
        <begin position="215"/>
        <end position="233"/>
    </location>
</feature>
<comment type="caution">
    <text evidence="17">The sequence shown here is derived from an EMBL/GenBank/DDBJ whole genome shotgun (WGS) entry which is preliminary data.</text>
</comment>
<feature type="region of interest" description="Disordered" evidence="14">
    <location>
        <begin position="206"/>
        <end position="249"/>
    </location>
</feature>
<dbReference type="SMART" id="SM00356">
    <property type="entry name" value="ZnF_C3H1"/>
    <property type="match status" value="2"/>
</dbReference>
<dbReference type="SMART" id="SM00322">
    <property type="entry name" value="KH"/>
    <property type="match status" value="1"/>
</dbReference>
<dbReference type="InterPro" id="IPR004087">
    <property type="entry name" value="KH_dom"/>
</dbReference>
<dbReference type="FunFam" id="3.30.1370.10:FF:000069">
    <property type="entry name" value="Zinc finger CCCH domain-containing protein 52"/>
    <property type="match status" value="1"/>
</dbReference>
<dbReference type="FunFam" id="4.10.1000.10:FF:000003">
    <property type="entry name" value="Zinc finger CCCH domain-containing protein"/>
    <property type="match status" value="1"/>
</dbReference>
<dbReference type="GO" id="GO:0003723">
    <property type="term" value="F:RNA binding"/>
    <property type="evidence" value="ECO:0007669"/>
    <property type="project" value="UniProtKB-UniRule"/>
</dbReference>
<keyword evidence="9" id="KW-0175">Coiled coil</keyword>
<evidence type="ECO:0000256" key="2">
    <source>
        <dbReference type="ARBA" id="ARBA00022553"/>
    </source>
</evidence>
<keyword evidence="6" id="KW-0611">Plant defense</keyword>
<comment type="subcellular location">
    <subcellularLocation>
        <location evidence="1">Nucleus</location>
    </subcellularLocation>
</comment>
<dbReference type="Gene3D" id="4.10.1000.10">
    <property type="entry name" value="Zinc finger, CCCH-type"/>
    <property type="match status" value="1"/>
</dbReference>
<sequence>MEAQIHQLEQEAYTAVLRAFKAQSDAISWDKESLITELRKELRVSDDEHRELLSRVNKDDTIQRIRDWRQGGGSQVASRHAASQGFDVVPSPTFSASRKKQKTFPSYNPSIGPAGNRSFNSRVVSGGIAGDGSAEALIGRKVWTKWPEDNHFYEAIITQYNAVEGRHALVYDINAINETWEWVDLKEIPPEDIRWDGEESGVALNAGLGSGSIRGNRRNQSHFGRGRGPRIHQPRREFLPPPTHQNGGGDDIELFNTDLLVKEVERVFDATHPDPFELDKAKKMLKEHEQALMAAIARLADTSDGEIDGDPPYTHDHAMQQGDGKAETVVAMVLDESNPNHLKVEKMMMMMVMRFDTRKTEERRMVGCRQIIEHAGSDVVDPFTFLLLFSFLMICCNSGLPQWTTPRGRPEANSNGAGFKKSKQEMESTGLGSKSKPCTKYFSTSGCPFGENCHFSHYVPGGYNAVAQLTNMAPPMPQVSRNMQGPGGGGGRFSGSGHVSSFGASATAKISVDASLAGAIIGKGGVSSKQIYRQTGAKLTIQDHERDPNLKNIELEGTFEQINEASVMVRELIGRLNSAARRPPGGGGGVGSEGKPHPGSNFKTKMCERFSKGSCTFGDRCHFAHGEAELRRSGISS</sequence>
<dbReference type="InterPro" id="IPR036142">
    <property type="entry name" value="ENT_dom-like_sf"/>
</dbReference>
<dbReference type="PANTHER" id="PTHR33432:SF20">
    <property type="entry name" value="PROTEIN EMSY-LIKE 1"/>
    <property type="match status" value="1"/>
</dbReference>
<dbReference type="InterPro" id="IPR000571">
    <property type="entry name" value="Znf_CCCH"/>
</dbReference>
<evidence type="ECO:0000256" key="6">
    <source>
        <dbReference type="ARBA" id="ARBA00022821"/>
    </source>
</evidence>
<evidence type="ECO:0000256" key="13">
    <source>
        <dbReference type="PROSITE-ProRule" id="PRU00723"/>
    </source>
</evidence>
<dbReference type="FunFam" id="1.10.1240.40:FF:000004">
    <property type="entry name" value="Protein EMSY-LIKE 4"/>
    <property type="match status" value="1"/>
</dbReference>
<organism evidence="17 18">
    <name type="scientific">Brassica carinata</name>
    <name type="common">Ethiopian mustard</name>
    <name type="synonym">Abyssinian cabbage</name>
    <dbReference type="NCBI Taxonomy" id="52824"/>
    <lineage>
        <taxon>Eukaryota</taxon>
        <taxon>Viridiplantae</taxon>
        <taxon>Streptophyta</taxon>
        <taxon>Embryophyta</taxon>
        <taxon>Tracheophyta</taxon>
        <taxon>Spermatophyta</taxon>
        <taxon>Magnoliopsida</taxon>
        <taxon>eudicotyledons</taxon>
        <taxon>Gunneridae</taxon>
        <taxon>Pentapetalae</taxon>
        <taxon>rosids</taxon>
        <taxon>malvids</taxon>
        <taxon>Brassicales</taxon>
        <taxon>Brassicaceae</taxon>
        <taxon>Brassiceae</taxon>
        <taxon>Brassica</taxon>
    </lineage>
</organism>
<dbReference type="AlphaFoldDB" id="A0A8X7RT29"/>
<keyword evidence="2" id="KW-0597">Phosphoprotein</keyword>
<dbReference type="SMART" id="SM01191">
    <property type="entry name" value="ENT"/>
    <property type="match status" value="1"/>
</dbReference>
<evidence type="ECO:0000259" key="15">
    <source>
        <dbReference type="PROSITE" id="PS50103"/>
    </source>
</evidence>
<dbReference type="Pfam" id="PF03735">
    <property type="entry name" value="ENT"/>
    <property type="match status" value="1"/>
</dbReference>
<dbReference type="EMBL" id="JAAMPC010000009">
    <property type="protein sequence ID" value="KAG2294863.1"/>
    <property type="molecule type" value="Genomic_DNA"/>
</dbReference>
<dbReference type="Proteomes" id="UP000886595">
    <property type="component" value="Unassembled WGS sequence"/>
</dbReference>
<keyword evidence="8 12" id="KW-0694">RNA-binding</keyword>
<name>A0A8X7RT29_BRACI</name>
<evidence type="ECO:0000256" key="12">
    <source>
        <dbReference type="PROSITE-ProRule" id="PRU00117"/>
    </source>
</evidence>
<dbReference type="SUPFAM" id="SSF63748">
    <property type="entry name" value="Tudor/PWWP/MBT"/>
    <property type="match status" value="1"/>
</dbReference>
<keyword evidence="5 13" id="KW-0863">Zinc-finger</keyword>
<protein>
    <submittedName>
        <fullName evidence="17">Uncharacterized protein</fullName>
    </submittedName>
</protein>
<gene>
    <name evidence="17" type="ORF">Bca52824_041532</name>
</gene>
<keyword evidence="10" id="KW-0238">DNA-binding</keyword>
<evidence type="ECO:0000256" key="1">
    <source>
        <dbReference type="ARBA" id="ARBA00004123"/>
    </source>
</evidence>
<keyword evidence="4" id="KW-0677">Repeat</keyword>
<evidence type="ECO:0000256" key="4">
    <source>
        <dbReference type="ARBA" id="ARBA00022737"/>
    </source>
</evidence>
<dbReference type="InterPro" id="IPR014002">
    <property type="entry name" value="Agenet_dom_plant"/>
</dbReference>
<evidence type="ECO:0000256" key="3">
    <source>
        <dbReference type="ARBA" id="ARBA00022723"/>
    </source>
</evidence>
<keyword evidence="18" id="KW-1185">Reference proteome</keyword>
<dbReference type="GO" id="GO:0050832">
    <property type="term" value="P:defense response to fungus"/>
    <property type="evidence" value="ECO:0007669"/>
    <property type="project" value="InterPro"/>
</dbReference>
<dbReference type="SUPFAM" id="SSF90229">
    <property type="entry name" value="CCCH zinc finger"/>
    <property type="match status" value="2"/>
</dbReference>
<dbReference type="Gene3D" id="3.30.1370.10">
    <property type="entry name" value="K Homology domain, type 1"/>
    <property type="match status" value="1"/>
</dbReference>
<feature type="region of interest" description="Disordered" evidence="14">
    <location>
        <begin position="404"/>
        <end position="431"/>
    </location>
</feature>
<keyword evidence="11" id="KW-0539">Nucleus</keyword>
<feature type="domain" description="ENT" evidence="16">
    <location>
        <begin position="1"/>
        <end position="88"/>
    </location>
</feature>
<accession>A0A8X7RT29</accession>
<dbReference type="SMART" id="SM00743">
    <property type="entry name" value="Agenet"/>
    <property type="match status" value="1"/>
</dbReference>
<proteinExistence type="predicted"/>
<dbReference type="GO" id="GO:0006355">
    <property type="term" value="P:regulation of DNA-templated transcription"/>
    <property type="evidence" value="ECO:0007669"/>
    <property type="project" value="UniProtKB-ARBA"/>
</dbReference>
<evidence type="ECO:0000256" key="10">
    <source>
        <dbReference type="ARBA" id="ARBA00023125"/>
    </source>
</evidence>
<dbReference type="PROSITE" id="PS51138">
    <property type="entry name" value="ENT"/>
    <property type="match status" value="1"/>
</dbReference>
<feature type="region of interest" description="Disordered" evidence="14">
    <location>
        <begin position="578"/>
        <end position="600"/>
    </location>
</feature>
<feature type="zinc finger region" description="C3H1-type" evidence="13">
    <location>
        <begin position="601"/>
        <end position="628"/>
    </location>
</feature>
<dbReference type="InterPro" id="IPR005491">
    <property type="entry name" value="ENT_dom"/>
</dbReference>
<evidence type="ECO:0000256" key="8">
    <source>
        <dbReference type="ARBA" id="ARBA00022884"/>
    </source>
</evidence>
<keyword evidence="3 13" id="KW-0479">Metal-binding</keyword>
<dbReference type="PROSITE" id="PS50084">
    <property type="entry name" value="KH_TYPE_1"/>
    <property type="match status" value="1"/>
</dbReference>
<dbReference type="OrthoDB" id="410307at2759"/>
<evidence type="ECO:0000313" key="17">
    <source>
        <dbReference type="EMBL" id="KAG2294863.1"/>
    </source>
</evidence>
<evidence type="ECO:0000256" key="5">
    <source>
        <dbReference type="ARBA" id="ARBA00022771"/>
    </source>
</evidence>
<feature type="domain" description="C3H1-type" evidence="15">
    <location>
        <begin position="601"/>
        <end position="628"/>
    </location>
</feature>
<dbReference type="GO" id="GO:0005634">
    <property type="term" value="C:nucleus"/>
    <property type="evidence" value="ECO:0007669"/>
    <property type="project" value="UniProtKB-SubCell"/>
</dbReference>
<dbReference type="Pfam" id="PF00642">
    <property type="entry name" value="zf-CCCH"/>
    <property type="match status" value="1"/>
</dbReference>
<dbReference type="Gene3D" id="1.10.1240.40">
    <property type="entry name" value="ENT domain"/>
    <property type="match status" value="1"/>
</dbReference>
<dbReference type="InterPro" id="IPR004088">
    <property type="entry name" value="KH_dom_type_1"/>
</dbReference>
<evidence type="ECO:0000259" key="16">
    <source>
        <dbReference type="PROSITE" id="PS51138"/>
    </source>
</evidence>
<dbReference type="CDD" id="cd20404">
    <property type="entry name" value="Tudor_Agenet_AtEML-like"/>
    <property type="match status" value="1"/>
</dbReference>
<dbReference type="SUPFAM" id="SSF158639">
    <property type="entry name" value="ENT-like"/>
    <property type="match status" value="1"/>
</dbReference>
<dbReference type="InterPro" id="IPR036855">
    <property type="entry name" value="Znf_CCCH_sf"/>
</dbReference>
<feature type="domain" description="C3H1-type" evidence="15">
    <location>
        <begin position="432"/>
        <end position="460"/>
    </location>
</feature>
<dbReference type="Pfam" id="PF00013">
    <property type="entry name" value="KH_1"/>
    <property type="match status" value="1"/>
</dbReference>
<reference evidence="17 18" key="1">
    <citation type="submission" date="2020-02" db="EMBL/GenBank/DDBJ databases">
        <authorList>
            <person name="Ma Q."/>
            <person name="Huang Y."/>
            <person name="Song X."/>
            <person name="Pei D."/>
        </authorList>
    </citation>
    <scope>NUCLEOTIDE SEQUENCE [LARGE SCALE GENOMIC DNA]</scope>
    <source>
        <strain evidence="17">Sxm20200214</strain>
        <tissue evidence="17">Leaf</tissue>
    </source>
</reference>
<dbReference type="InterPro" id="IPR033485">
    <property type="entry name" value="EMSY-LIKE_plant"/>
</dbReference>